<gene>
    <name evidence="1" type="ORF">S01H1_55746</name>
</gene>
<organism evidence="1">
    <name type="scientific">marine sediment metagenome</name>
    <dbReference type="NCBI Taxonomy" id="412755"/>
    <lineage>
        <taxon>unclassified sequences</taxon>
        <taxon>metagenomes</taxon>
        <taxon>ecological metagenomes</taxon>
    </lineage>
</organism>
<name>X0VT79_9ZZZZ</name>
<accession>X0VT79</accession>
<dbReference type="SUPFAM" id="SSF51161">
    <property type="entry name" value="Trimeric LpxA-like enzymes"/>
    <property type="match status" value="1"/>
</dbReference>
<feature type="non-terminal residue" evidence="1">
    <location>
        <position position="84"/>
    </location>
</feature>
<sequence length="84" mass="9474">MTRILKYCWFIFVMKITGLLPDFKFVMRMRGQLVKPCFASCGRNFQICSNAMIVYTSNVSIGNDVYVAYGCWIQGVGGVTLGDE</sequence>
<protein>
    <recommendedName>
        <fullName evidence="2">Acetyltransferase</fullName>
    </recommendedName>
</protein>
<dbReference type="Gene3D" id="2.160.10.10">
    <property type="entry name" value="Hexapeptide repeat proteins"/>
    <property type="match status" value="1"/>
</dbReference>
<dbReference type="InterPro" id="IPR011004">
    <property type="entry name" value="Trimer_LpxA-like_sf"/>
</dbReference>
<comment type="caution">
    <text evidence="1">The sequence shown here is derived from an EMBL/GenBank/DDBJ whole genome shotgun (WGS) entry which is preliminary data.</text>
</comment>
<evidence type="ECO:0000313" key="1">
    <source>
        <dbReference type="EMBL" id="GAG14352.1"/>
    </source>
</evidence>
<reference evidence="1" key="1">
    <citation type="journal article" date="2014" name="Front. Microbiol.">
        <title>High frequency of phylogenetically diverse reductive dehalogenase-homologous genes in deep subseafloor sedimentary metagenomes.</title>
        <authorList>
            <person name="Kawai M."/>
            <person name="Futagami T."/>
            <person name="Toyoda A."/>
            <person name="Takaki Y."/>
            <person name="Nishi S."/>
            <person name="Hori S."/>
            <person name="Arai W."/>
            <person name="Tsubouchi T."/>
            <person name="Morono Y."/>
            <person name="Uchiyama I."/>
            <person name="Ito T."/>
            <person name="Fujiyama A."/>
            <person name="Inagaki F."/>
            <person name="Takami H."/>
        </authorList>
    </citation>
    <scope>NUCLEOTIDE SEQUENCE</scope>
    <source>
        <strain evidence="1">Expedition CK06-06</strain>
    </source>
</reference>
<proteinExistence type="predicted"/>
<dbReference type="AlphaFoldDB" id="X0VT79"/>
<dbReference type="EMBL" id="BARS01036251">
    <property type="protein sequence ID" value="GAG14352.1"/>
    <property type="molecule type" value="Genomic_DNA"/>
</dbReference>
<evidence type="ECO:0008006" key="2">
    <source>
        <dbReference type="Google" id="ProtNLM"/>
    </source>
</evidence>